<evidence type="ECO:0000256" key="4">
    <source>
        <dbReference type="ARBA" id="ARBA00022475"/>
    </source>
</evidence>
<dbReference type="PANTHER" id="PTHR33446:SF2">
    <property type="entry name" value="PROTEIN TONB"/>
    <property type="match status" value="1"/>
</dbReference>
<dbReference type="InterPro" id="IPR037682">
    <property type="entry name" value="TonB_C"/>
</dbReference>
<organism evidence="14 16">
    <name type="scientific">Xenorhabdus hominickii</name>
    <dbReference type="NCBI Taxonomy" id="351679"/>
    <lineage>
        <taxon>Bacteria</taxon>
        <taxon>Pseudomonadati</taxon>
        <taxon>Pseudomonadota</taxon>
        <taxon>Gammaproteobacteria</taxon>
        <taxon>Enterobacterales</taxon>
        <taxon>Morganellaceae</taxon>
        <taxon>Xenorhabdus</taxon>
    </lineage>
</organism>
<evidence type="ECO:0000313" key="16">
    <source>
        <dbReference type="Proteomes" id="UP000225433"/>
    </source>
</evidence>
<dbReference type="Pfam" id="PF03544">
    <property type="entry name" value="TonB_C"/>
    <property type="match status" value="1"/>
</dbReference>
<dbReference type="InterPro" id="IPR006260">
    <property type="entry name" value="TonB/TolA_C"/>
</dbReference>
<evidence type="ECO:0000256" key="7">
    <source>
        <dbReference type="ARBA" id="ARBA00022927"/>
    </source>
</evidence>
<name>A0A2G0QEV7_XENHO</name>
<dbReference type="GO" id="GO:0031992">
    <property type="term" value="F:energy transducer activity"/>
    <property type="evidence" value="ECO:0007669"/>
    <property type="project" value="TreeGrafter"/>
</dbReference>
<evidence type="ECO:0000259" key="12">
    <source>
        <dbReference type="PROSITE" id="PS52015"/>
    </source>
</evidence>
<feature type="transmembrane region" description="Helical" evidence="11">
    <location>
        <begin position="21"/>
        <end position="40"/>
    </location>
</feature>
<feature type="domain" description="TonB C-terminal" evidence="12">
    <location>
        <begin position="184"/>
        <end position="275"/>
    </location>
</feature>
<dbReference type="AlphaFoldDB" id="A0A2G0QEV7"/>
<evidence type="ECO:0000313" key="14">
    <source>
        <dbReference type="EMBL" id="PHM57741.1"/>
    </source>
</evidence>
<evidence type="ECO:0000256" key="3">
    <source>
        <dbReference type="ARBA" id="ARBA00022448"/>
    </source>
</evidence>
<dbReference type="SUPFAM" id="SSF74653">
    <property type="entry name" value="TolA/TonB C-terminal domain"/>
    <property type="match status" value="1"/>
</dbReference>
<keyword evidence="8 11" id="KW-1133">Transmembrane helix</keyword>
<keyword evidence="9 11" id="KW-0472">Membrane</keyword>
<comment type="subcellular location">
    <subcellularLocation>
        <location evidence="1">Cell inner membrane</location>
        <topology evidence="1">Single-pass membrane protein</topology>
        <orientation evidence="1">Periplasmic side</orientation>
    </subcellularLocation>
</comment>
<dbReference type="KEGG" id="xho:A9255_15170"/>
<dbReference type="InterPro" id="IPR051045">
    <property type="entry name" value="TonB-dependent_transducer"/>
</dbReference>
<keyword evidence="15" id="KW-1185">Reference proteome</keyword>
<keyword evidence="3" id="KW-0813">Transport</keyword>
<dbReference type="STRING" id="351679.A9255_15170"/>
<dbReference type="EMBL" id="NJAI01000001">
    <property type="protein sequence ID" value="PHM57741.1"/>
    <property type="molecule type" value="Genomic_DNA"/>
</dbReference>
<accession>A0A2G0QEV7</accession>
<reference evidence="13 15" key="1">
    <citation type="submission" date="2016-06" db="EMBL/GenBank/DDBJ databases">
        <title>Bacterial characters and pathogenicity of Xenorhabdus hominickii from an entomopathogenic nematode, Steinernema monticolum.</title>
        <authorList>
            <person name="Park Y."/>
            <person name="Kim Y."/>
        </authorList>
    </citation>
    <scope>NUCLEOTIDE SEQUENCE [LARGE SCALE GENOMIC DNA]</scope>
    <source>
        <strain evidence="13 15">ANU1</strain>
    </source>
</reference>
<dbReference type="NCBIfam" id="TIGR01352">
    <property type="entry name" value="tonB_Cterm"/>
    <property type="match status" value="1"/>
</dbReference>
<evidence type="ECO:0000256" key="9">
    <source>
        <dbReference type="ARBA" id="ARBA00023136"/>
    </source>
</evidence>
<feature type="compositionally biased region" description="Basic and acidic residues" evidence="10">
    <location>
        <begin position="124"/>
        <end position="137"/>
    </location>
</feature>
<evidence type="ECO:0000256" key="8">
    <source>
        <dbReference type="ARBA" id="ARBA00022989"/>
    </source>
</evidence>
<keyword evidence="4" id="KW-1003">Cell membrane</keyword>
<evidence type="ECO:0000313" key="13">
    <source>
        <dbReference type="EMBL" id="AOM41780.1"/>
    </source>
</evidence>
<keyword evidence="5" id="KW-0997">Cell inner membrane</keyword>
<comment type="similarity">
    <text evidence="2">Belongs to the TonB family.</text>
</comment>
<keyword evidence="7" id="KW-0653">Protein transport</keyword>
<keyword evidence="6 11" id="KW-0812">Transmembrane</keyword>
<evidence type="ECO:0000256" key="6">
    <source>
        <dbReference type="ARBA" id="ARBA00022692"/>
    </source>
</evidence>
<evidence type="ECO:0000256" key="10">
    <source>
        <dbReference type="SAM" id="MobiDB-lite"/>
    </source>
</evidence>
<dbReference type="Gene3D" id="3.30.1150.10">
    <property type="match status" value="1"/>
</dbReference>
<dbReference type="GO" id="GO:0015031">
    <property type="term" value="P:protein transport"/>
    <property type="evidence" value="ECO:0007669"/>
    <property type="project" value="UniProtKB-KW"/>
</dbReference>
<evidence type="ECO:0000313" key="15">
    <source>
        <dbReference type="Proteomes" id="UP000094600"/>
    </source>
</evidence>
<feature type="region of interest" description="Disordered" evidence="10">
    <location>
        <begin position="72"/>
        <end position="91"/>
    </location>
</feature>
<dbReference type="GO" id="GO:0055085">
    <property type="term" value="P:transmembrane transport"/>
    <property type="evidence" value="ECO:0007669"/>
    <property type="project" value="InterPro"/>
</dbReference>
<sequence length="275" mass="30199">MINTAILDNPVPHLSIASRRGLLVGILIAILLHISLIWLFNRHASYDDSAHHINQNSPVTGMSITMVAASSWEKEPEPVSPPPALLTAPESPTIPEIVLDKAVHPENKVEKLLEANKPKKPKKQQKEKPQETIEKKPLQSQPVQKNNPVEQETSGSEQVNSEGSISRTATSQPLIGQGNSEVDNYHARLRKEIERHKDYPRKAKRMKQQGTVIVNFILLNDGTLTATRVVNSSGSSTLDKAALNAINQANSVGSMPADMEPNVTLTLDFTLDKTL</sequence>
<dbReference type="RefSeq" id="WP_069317437.1">
    <property type="nucleotide sequence ID" value="NZ_CAWNQJ010000001.1"/>
</dbReference>
<evidence type="ECO:0000256" key="5">
    <source>
        <dbReference type="ARBA" id="ARBA00022519"/>
    </source>
</evidence>
<dbReference type="OrthoDB" id="9115347at2"/>
<feature type="region of interest" description="Disordered" evidence="10">
    <location>
        <begin position="112"/>
        <end position="182"/>
    </location>
</feature>
<feature type="compositionally biased region" description="Polar residues" evidence="10">
    <location>
        <begin position="138"/>
        <end position="182"/>
    </location>
</feature>
<evidence type="ECO:0000256" key="1">
    <source>
        <dbReference type="ARBA" id="ARBA00004383"/>
    </source>
</evidence>
<gene>
    <name evidence="13" type="ORF">A9255_15170</name>
    <name evidence="14" type="ORF">Xhom_00739</name>
</gene>
<dbReference type="PROSITE" id="PS52015">
    <property type="entry name" value="TONB_CTD"/>
    <property type="match status" value="1"/>
</dbReference>
<dbReference type="EMBL" id="CP016176">
    <property type="protein sequence ID" value="AOM41780.1"/>
    <property type="molecule type" value="Genomic_DNA"/>
</dbReference>
<dbReference type="Proteomes" id="UP000225433">
    <property type="component" value="Unassembled WGS sequence"/>
</dbReference>
<dbReference type="GO" id="GO:0098797">
    <property type="term" value="C:plasma membrane protein complex"/>
    <property type="evidence" value="ECO:0007669"/>
    <property type="project" value="TreeGrafter"/>
</dbReference>
<evidence type="ECO:0000256" key="2">
    <source>
        <dbReference type="ARBA" id="ARBA00006555"/>
    </source>
</evidence>
<evidence type="ECO:0000256" key="11">
    <source>
        <dbReference type="SAM" id="Phobius"/>
    </source>
</evidence>
<proteinExistence type="inferred from homology"/>
<dbReference type="Proteomes" id="UP000094600">
    <property type="component" value="Chromosome"/>
</dbReference>
<reference evidence="14 16" key="2">
    <citation type="journal article" date="2017" name="Nat. Microbiol.">
        <title>Natural product diversity associated with the nematode symbionts Photorhabdus and Xenorhabdus.</title>
        <authorList>
            <person name="Tobias N.J."/>
            <person name="Wolff H."/>
            <person name="Djahanschiri B."/>
            <person name="Grundmann F."/>
            <person name="Kronenwerth M."/>
            <person name="Shi Y.M."/>
            <person name="Simonyi S."/>
            <person name="Grun P."/>
            <person name="Shapiro-Ilan D."/>
            <person name="Pidot S.J."/>
            <person name="Stinear T.P."/>
            <person name="Ebersberger I."/>
            <person name="Bode H.B."/>
        </authorList>
    </citation>
    <scope>NUCLEOTIDE SEQUENCE [LARGE SCALE GENOMIC DNA]</scope>
    <source>
        <strain evidence="14 16">DSM 17903</strain>
    </source>
</reference>
<protein>
    <submittedName>
        <fullName evidence="13">Energy transducer TonB</fullName>
    </submittedName>
</protein>
<dbReference type="PANTHER" id="PTHR33446">
    <property type="entry name" value="PROTEIN TONB-RELATED"/>
    <property type="match status" value="1"/>
</dbReference>